<evidence type="ECO:0000313" key="2">
    <source>
        <dbReference type="Proteomes" id="UP001374584"/>
    </source>
</evidence>
<dbReference type="AlphaFoldDB" id="A0AAN9QN62"/>
<sequence length="146" mass="16176">MQVSEEMQHGSKWRKLKLAPGLDTCVHIPRTFDDSTATARFSGSVSPTVVSPAVDTSNYLPSTPTPSSSGLRCPFATSAPVNLPRRFRHTTRCLTGDYSHSIGCGKSLSEIKNSSFFKFSYFYSFCGKRCQLELLLCEAFIAYDEN</sequence>
<gene>
    <name evidence="1" type="ORF">VNO80_24794</name>
</gene>
<protein>
    <submittedName>
        <fullName evidence="1">Uncharacterized protein</fullName>
    </submittedName>
</protein>
<dbReference type="EMBL" id="JAYMYR010000009">
    <property type="protein sequence ID" value="KAK7341854.1"/>
    <property type="molecule type" value="Genomic_DNA"/>
</dbReference>
<comment type="caution">
    <text evidence="1">The sequence shown here is derived from an EMBL/GenBank/DDBJ whole genome shotgun (WGS) entry which is preliminary data.</text>
</comment>
<dbReference type="Proteomes" id="UP001374584">
    <property type="component" value="Unassembled WGS sequence"/>
</dbReference>
<accession>A0AAN9QN62</accession>
<keyword evidence="2" id="KW-1185">Reference proteome</keyword>
<name>A0AAN9QN62_PHACN</name>
<reference evidence="1 2" key="1">
    <citation type="submission" date="2024-01" db="EMBL/GenBank/DDBJ databases">
        <title>The genomes of 5 underutilized Papilionoideae crops provide insights into root nodulation and disease resistanc.</title>
        <authorList>
            <person name="Jiang F."/>
        </authorList>
    </citation>
    <scope>NUCLEOTIDE SEQUENCE [LARGE SCALE GENOMIC DNA]</scope>
    <source>
        <strain evidence="1">JINMINGXINNONG_FW02</strain>
        <tissue evidence="1">Leaves</tissue>
    </source>
</reference>
<organism evidence="1 2">
    <name type="scientific">Phaseolus coccineus</name>
    <name type="common">Scarlet runner bean</name>
    <name type="synonym">Phaseolus multiflorus</name>
    <dbReference type="NCBI Taxonomy" id="3886"/>
    <lineage>
        <taxon>Eukaryota</taxon>
        <taxon>Viridiplantae</taxon>
        <taxon>Streptophyta</taxon>
        <taxon>Embryophyta</taxon>
        <taxon>Tracheophyta</taxon>
        <taxon>Spermatophyta</taxon>
        <taxon>Magnoliopsida</taxon>
        <taxon>eudicotyledons</taxon>
        <taxon>Gunneridae</taxon>
        <taxon>Pentapetalae</taxon>
        <taxon>rosids</taxon>
        <taxon>fabids</taxon>
        <taxon>Fabales</taxon>
        <taxon>Fabaceae</taxon>
        <taxon>Papilionoideae</taxon>
        <taxon>50 kb inversion clade</taxon>
        <taxon>NPAAA clade</taxon>
        <taxon>indigoferoid/millettioid clade</taxon>
        <taxon>Phaseoleae</taxon>
        <taxon>Phaseolus</taxon>
    </lineage>
</organism>
<evidence type="ECO:0000313" key="1">
    <source>
        <dbReference type="EMBL" id="KAK7341854.1"/>
    </source>
</evidence>
<proteinExistence type="predicted"/>